<dbReference type="AlphaFoldDB" id="A0A6J7KUF1"/>
<protein>
    <submittedName>
        <fullName evidence="2">Unannotated protein</fullName>
    </submittedName>
</protein>
<reference evidence="2" key="1">
    <citation type="submission" date="2020-05" db="EMBL/GenBank/DDBJ databases">
        <authorList>
            <person name="Chiriac C."/>
            <person name="Salcher M."/>
            <person name="Ghai R."/>
            <person name="Kavagutti S V."/>
        </authorList>
    </citation>
    <scope>NUCLEOTIDE SEQUENCE</scope>
</reference>
<sequence length="65" mass="7300">MVVVPWRRPSVAAMDIVIMVVLLVAAIAVYRDRSTLRILSLWVVGLVLSLLLFNYHVTSSLDLSF</sequence>
<organism evidence="2">
    <name type="scientific">freshwater metagenome</name>
    <dbReference type="NCBI Taxonomy" id="449393"/>
    <lineage>
        <taxon>unclassified sequences</taxon>
        <taxon>metagenomes</taxon>
        <taxon>ecological metagenomes</taxon>
    </lineage>
</organism>
<keyword evidence="1" id="KW-1133">Transmembrane helix</keyword>
<accession>A0A6J7KUF1</accession>
<dbReference type="Pfam" id="PF19455">
    <property type="entry name" value="DUF5993"/>
    <property type="match status" value="1"/>
</dbReference>
<dbReference type="InterPro" id="IPR046035">
    <property type="entry name" value="DUF5993"/>
</dbReference>
<evidence type="ECO:0000313" key="2">
    <source>
        <dbReference type="EMBL" id="CAB4959171.1"/>
    </source>
</evidence>
<evidence type="ECO:0000313" key="3">
    <source>
        <dbReference type="EMBL" id="CAB5027722.1"/>
    </source>
</evidence>
<keyword evidence="1" id="KW-0812">Transmembrane</keyword>
<evidence type="ECO:0000256" key="1">
    <source>
        <dbReference type="SAM" id="Phobius"/>
    </source>
</evidence>
<proteinExistence type="predicted"/>
<feature type="transmembrane region" description="Helical" evidence="1">
    <location>
        <begin position="12"/>
        <end position="31"/>
    </location>
</feature>
<dbReference type="EMBL" id="CAFBNF010000263">
    <property type="protein sequence ID" value="CAB4959171.1"/>
    <property type="molecule type" value="Genomic_DNA"/>
</dbReference>
<name>A0A6J7KUF1_9ZZZZ</name>
<feature type="transmembrane region" description="Helical" evidence="1">
    <location>
        <begin position="38"/>
        <end position="57"/>
    </location>
</feature>
<dbReference type="EMBL" id="CAFBOZ010000403">
    <property type="protein sequence ID" value="CAB5027722.1"/>
    <property type="molecule type" value="Genomic_DNA"/>
</dbReference>
<keyword evidence="1" id="KW-0472">Membrane</keyword>
<gene>
    <name evidence="2" type="ORF">UFOPK3773_01881</name>
    <name evidence="3" type="ORF">UFOPK3992_02113</name>
</gene>